<evidence type="ECO:0000256" key="1">
    <source>
        <dbReference type="SAM" id="MobiDB-lite"/>
    </source>
</evidence>
<gene>
    <name evidence="2" type="ORF">SOCEGT47_017030</name>
</gene>
<protein>
    <submittedName>
        <fullName evidence="2">Uncharacterized protein</fullName>
    </submittedName>
</protein>
<dbReference type="EMBL" id="CP012670">
    <property type="protein sequence ID" value="AUX21223.1"/>
    <property type="molecule type" value="Genomic_DNA"/>
</dbReference>
<dbReference type="AlphaFoldDB" id="A0A4P2PXK3"/>
<evidence type="ECO:0000313" key="2">
    <source>
        <dbReference type="EMBL" id="AUX21223.1"/>
    </source>
</evidence>
<dbReference type="Proteomes" id="UP000295781">
    <property type="component" value="Chromosome"/>
</dbReference>
<feature type="compositionally biased region" description="Low complexity" evidence="1">
    <location>
        <begin position="1"/>
        <end position="29"/>
    </location>
</feature>
<organism evidence="2 3">
    <name type="scientific">Sorangium cellulosum</name>
    <name type="common">Polyangium cellulosum</name>
    <dbReference type="NCBI Taxonomy" id="56"/>
    <lineage>
        <taxon>Bacteria</taxon>
        <taxon>Pseudomonadati</taxon>
        <taxon>Myxococcota</taxon>
        <taxon>Polyangia</taxon>
        <taxon>Polyangiales</taxon>
        <taxon>Polyangiaceae</taxon>
        <taxon>Sorangium</taxon>
    </lineage>
</organism>
<feature type="compositionally biased region" description="Basic and acidic residues" evidence="1">
    <location>
        <begin position="261"/>
        <end position="270"/>
    </location>
</feature>
<name>A0A4P2PXK3_SORCE</name>
<dbReference type="SUPFAM" id="SSF110296">
    <property type="entry name" value="Oligoxyloglucan reducing end-specific cellobiohydrolase"/>
    <property type="match status" value="1"/>
</dbReference>
<accession>A0A4P2PXK3</accession>
<dbReference type="Gene3D" id="2.130.10.10">
    <property type="entry name" value="YVTN repeat-like/Quinoprotein amine dehydrogenase"/>
    <property type="match status" value="1"/>
</dbReference>
<proteinExistence type="predicted"/>
<feature type="region of interest" description="Disordered" evidence="1">
    <location>
        <begin position="174"/>
        <end position="199"/>
    </location>
</feature>
<dbReference type="InterPro" id="IPR015943">
    <property type="entry name" value="WD40/YVTN_repeat-like_dom_sf"/>
</dbReference>
<feature type="region of interest" description="Disordered" evidence="1">
    <location>
        <begin position="1"/>
        <end position="59"/>
    </location>
</feature>
<feature type="compositionally biased region" description="Basic residues" evidence="1">
    <location>
        <begin position="174"/>
        <end position="189"/>
    </location>
</feature>
<evidence type="ECO:0000313" key="3">
    <source>
        <dbReference type="Proteomes" id="UP000295781"/>
    </source>
</evidence>
<feature type="region of interest" description="Disordered" evidence="1">
    <location>
        <begin position="251"/>
        <end position="270"/>
    </location>
</feature>
<reference evidence="2 3" key="1">
    <citation type="submission" date="2015-09" db="EMBL/GenBank/DDBJ databases">
        <title>Sorangium comparison.</title>
        <authorList>
            <person name="Zaburannyi N."/>
            <person name="Bunk B."/>
            <person name="Overmann J."/>
            <person name="Mueller R."/>
        </authorList>
    </citation>
    <scope>NUCLEOTIDE SEQUENCE [LARGE SCALE GENOMIC DNA]</scope>
    <source>
        <strain evidence="2 3">So ceGT47</strain>
    </source>
</reference>
<sequence>MWAARAAASRRSQRAAVRSPAGIRGAPARRAADRPISEGSRSSGCSARWPRGGAEAERSAAGIRREGGAFGLSTTPSTPSTPSTTCTWRLGAQRYIACADPTPRVGSAPSESCCPVGVPRASRYGPSPRGWRAPDARSSIRHLLTRLWSAARRLRRRRWVLSRGLRGRRRLFRPRLRRRRDPPGRLPRRRGADRGRAIRRRRRHLLPPLTAPLLPPCAAARPRIGSRQRARRPAIPVVPLASRPIRIDHARQAGSAPRSPAARDTRCGADPLHTEPRAVCGVPRARGRELRSSAAPSREACPARTTAALRGRSSASGDRLAFGSTTGSLWVTEDQGDSWQAISTHLPPIDCVRFMA</sequence>
<feature type="region of interest" description="Disordered" evidence="1">
    <location>
        <begin position="102"/>
        <end position="134"/>
    </location>
</feature>